<gene>
    <name evidence="2" type="ORF">E3Q17_04045</name>
</gene>
<dbReference type="EMBL" id="SPRH01000073">
    <property type="protein sequence ID" value="TIB96036.1"/>
    <property type="molecule type" value="Genomic_DNA"/>
</dbReference>
<organism evidence="2 3">
    <name type="scientific">Wallemia mellicola</name>
    <dbReference type="NCBI Taxonomy" id="1708541"/>
    <lineage>
        <taxon>Eukaryota</taxon>
        <taxon>Fungi</taxon>
        <taxon>Dikarya</taxon>
        <taxon>Basidiomycota</taxon>
        <taxon>Wallemiomycotina</taxon>
        <taxon>Wallemiomycetes</taxon>
        <taxon>Wallemiales</taxon>
        <taxon>Wallemiaceae</taxon>
        <taxon>Wallemia</taxon>
    </lineage>
</organism>
<accession>A0A4T0NJ13</accession>
<sequence>MENDEIRVKAEIEGKSNSPYLEIVDNPEGYHSASSSPSNELNSEDDDDDNDNEDNVEDENQKDDNEGEEYVDFSTYIEQSYDNPDKKSQKRKAEDDNMSLQSKHIKSNNMLSSSQRALAAKATEEESPFWPKADIGSDPLRKSRWSQAEQRYFAGSGMGSSKLKELLRIGAAPPSPQVEEAQAAEQKDVYNDESRDDDDVDNTDKENIFDNTYYQSSNKEINNPVNDVQASSSRLISHKPPLRDVPQEAPPGYDQDILQAGKPDVKNYDVIKRMKKCIEDLHIVSLDALMEASGESSQFIDSSAAPFKRLSQIMAEHSRWLETFVKVVEKKKHNEGLLSP</sequence>
<feature type="region of interest" description="Disordered" evidence="1">
    <location>
        <begin position="167"/>
        <end position="223"/>
    </location>
</feature>
<comment type="caution">
    <text evidence="2">The sequence shown here is derived from an EMBL/GenBank/DDBJ whole genome shotgun (WGS) entry which is preliminary data.</text>
</comment>
<feature type="compositionally biased region" description="Low complexity" evidence="1">
    <location>
        <begin position="32"/>
        <end position="41"/>
    </location>
</feature>
<feature type="compositionally biased region" description="Polar residues" evidence="1">
    <location>
        <begin position="209"/>
        <end position="223"/>
    </location>
</feature>
<proteinExistence type="predicted"/>
<feature type="compositionally biased region" description="Basic and acidic residues" evidence="1">
    <location>
        <begin position="83"/>
        <end position="95"/>
    </location>
</feature>
<dbReference type="Proteomes" id="UP000307169">
    <property type="component" value="Unassembled WGS sequence"/>
</dbReference>
<feature type="compositionally biased region" description="Acidic residues" evidence="1">
    <location>
        <begin position="42"/>
        <end position="71"/>
    </location>
</feature>
<dbReference type="AlphaFoldDB" id="A0A4T0NJ13"/>
<evidence type="ECO:0000313" key="3">
    <source>
        <dbReference type="Proteomes" id="UP000307169"/>
    </source>
</evidence>
<feature type="region of interest" description="Disordered" evidence="1">
    <location>
        <begin position="1"/>
        <end position="142"/>
    </location>
</feature>
<feature type="compositionally biased region" description="Polar residues" evidence="1">
    <location>
        <begin position="98"/>
        <end position="116"/>
    </location>
</feature>
<evidence type="ECO:0000313" key="2">
    <source>
        <dbReference type="EMBL" id="TIB96036.1"/>
    </source>
</evidence>
<feature type="compositionally biased region" description="Basic and acidic residues" evidence="1">
    <location>
        <begin position="1"/>
        <end position="14"/>
    </location>
</feature>
<name>A0A4T0NJ13_9BASI</name>
<reference evidence="2 3" key="1">
    <citation type="submission" date="2019-03" db="EMBL/GenBank/DDBJ databases">
        <title>Sequencing 25 genomes of Wallemia mellicola.</title>
        <authorList>
            <person name="Gostincar C."/>
        </authorList>
    </citation>
    <scope>NUCLEOTIDE SEQUENCE [LARGE SCALE GENOMIC DNA]</scope>
    <source>
        <strain evidence="2 3">EXF-1262</strain>
    </source>
</reference>
<evidence type="ECO:0000256" key="1">
    <source>
        <dbReference type="SAM" id="MobiDB-lite"/>
    </source>
</evidence>
<protein>
    <submittedName>
        <fullName evidence="2">Uncharacterized protein</fullName>
    </submittedName>
</protein>